<proteinExistence type="predicted"/>
<dbReference type="EMBL" id="DF977453">
    <property type="protein sequence ID" value="GAW25527.1"/>
    <property type="molecule type" value="Genomic_DNA"/>
</dbReference>
<sequence>MGFPVLDAGTRFRNETTPTCRFCRALYERLLQWPGLRGRTDEGDELRAFLFRSLLRDSSFAIGIDSSLDSPILVLVPKTLRTEDMNGELQSITLNLFGYVVCVRQGTPSANSA</sequence>
<accession>A0A1S8A612</accession>
<dbReference type="Proteomes" id="UP000054516">
    <property type="component" value="Unassembled WGS sequence"/>
</dbReference>
<evidence type="ECO:0000313" key="1">
    <source>
        <dbReference type="EMBL" id="GAW25527.1"/>
    </source>
</evidence>
<organism evidence="1">
    <name type="scientific">Rosellinia necatrix</name>
    <name type="common">White root-rot fungus</name>
    <dbReference type="NCBI Taxonomy" id="77044"/>
    <lineage>
        <taxon>Eukaryota</taxon>
        <taxon>Fungi</taxon>
        <taxon>Dikarya</taxon>
        <taxon>Ascomycota</taxon>
        <taxon>Pezizomycotina</taxon>
        <taxon>Sordariomycetes</taxon>
        <taxon>Xylariomycetidae</taxon>
        <taxon>Xylariales</taxon>
        <taxon>Xylariaceae</taxon>
        <taxon>Rosellinia</taxon>
    </lineage>
</organism>
<reference evidence="1" key="1">
    <citation type="submission" date="2016-03" db="EMBL/GenBank/DDBJ databases">
        <title>Draft genome sequence of Rosellinia necatrix.</title>
        <authorList>
            <person name="Kanematsu S."/>
        </authorList>
    </citation>
    <scope>NUCLEOTIDE SEQUENCE [LARGE SCALE GENOMIC DNA]</scope>
    <source>
        <strain evidence="1">W97</strain>
    </source>
</reference>
<protein>
    <submittedName>
        <fullName evidence="1">Uncharacterized protein</fullName>
    </submittedName>
</protein>
<gene>
    <name evidence="1" type="ORF">SAMD00023353_0801090</name>
</gene>
<keyword evidence="2" id="KW-1185">Reference proteome</keyword>
<dbReference type="AlphaFoldDB" id="A0A1S8A612"/>
<name>A0A1S8A612_ROSNE</name>
<evidence type="ECO:0000313" key="2">
    <source>
        <dbReference type="Proteomes" id="UP000054516"/>
    </source>
</evidence>